<feature type="compositionally biased region" description="Basic residues" evidence="1">
    <location>
        <begin position="224"/>
        <end position="235"/>
    </location>
</feature>
<evidence type="ECO:0000256" key="1">
    <source>
        <dbReference type="SAM" id="MobiDB-lite"/>
    </source>
</evidence>
<dbReference type="RefSeq" id="WP_149836814.1">
    <property type="nucleotide sequence ID" value="NZ_VUOC01000001.1"/>
</dbReference>
<protein>
    <submittedName>
        <fullName evidence="2">Uncharacterized protein</fullName>
    </submittedName>
</protein>
<evidence type="ECO:0000313" key="3">
    <source>
        <dbReference type="Proteomes" id="UP000324611"/>
    </source>
</evidence>
<reference evidence="2 3" key="1">
    <citation type="submission" date="2019-09" db="EMBL/GenBank/DDBJ databases">
        <title>Chitinophaga ginsengihumi sp. nov., isolated from soil of ginseng rhizosphere.</title>
        <authorList>
            <person name="Lee J."/>
        </authorList>
    </citation>
    <scope>NUCLEOTIDE SEQUENCE [LARGE SCALE GENOMIC DNA]</scope>
    <source>
        <strain evidence="2 3">BN140078</strain>
    </source>
</reference>
<evidence type="ECO:0000313" key="2">
    <source>
        <dbReference type="EMBL" id="KAA2245425.1"/>
    </source>
</evidence>
<dbReference type="Proteomes" id="UP000324611">
    <property type="component" value="Unassembled WGS sequence"/>
</dbReference>
<reference evidence="2 3" key="2">
    <citation type="submission" date="2019-09" db="EMBL/GenBank/DDBJ databases">
        <authorList>
            <person name="Jin C."/>
        </authorList>
    </citation>
    <scope>NUCLEOTIDE SEQUENCE [LARGE SCALE GENOMIC DNA]</scope>
    <source>
        <strain evidence="2 3">BN140078</strain>
    </source>
</reference>
<feature type="region of interest" description="Disordered" evidence="1">
    <location>
        <begin position="218"/>
        <end position="259"/>
    </location>
</feature>
<name>A0A5B2W234_9BACT</name>
<proteinExistence type="predicted"/>
<accession>A0A5B2W234</accession>
<gene>
    <name evidence="2" type="ORF">F0L74_05545</name>
</gene>
<dbReference type="EMBL" id="VUOC01000001">
    <property type="protein sequence ID" value="KAA2245425.1"/>
    <property type="molecule type" value="Genomic_DNA"/>
</dbReference>
<comment type="caution">
    <text evidence="2">The sequence shown here is derived from an EMBL/GenBank/DDBJ whole genome shotgun (WGS) entry which is preliminary data.</text>
</comment>
<organism evidence="2 3">
    <name type="scientific">Chitinophaga agrisoli</name>
    <dbReference type="NCBI Taxonomy" id="2607653"/>
    <lineage>
        <taxon>Bacteria</taxon>
        <taxon>Pseudomonadati</taxon>
        <taxon>Bacteroidota</taxon>
        <taxon>Chitinophagia</taxon>
        <taxon>Chitinophagales</taxon>
        <taxon>Chitinophagaceae</taxon>
        <taxon>Chitinophaga</taxon>
    </lineage>
</organism>
<feature type="compositionally biased region" description="Low complexity" evidence="1">
    <location>
        <begin position="240"/>
        <end position="254"/>
    </location>
</feature>
<keyword evidence="3" id="KW-1185">Reference proteome</keyword>
<dbReference type="AlphaFoldDB" id="A0A5B2W234"/>
<sequence>MATQTGAFKFIGRLDGVIGYRRNGKHCLRTMPATVRQTTATKQAAHRFGIASRQGKLIRRALAPHLDLRNDGSTTNRLNKVLVQAGPRQLQALQGFRFNQHTSTDRLFYHRPTVIPDGTLSIPAQPLCPMGAGTHMEVCLITARINFSERRVVDVQESAEIIDLSQPFNGLKLSAPVAGKGALLMILQIRACIMHNGQILPLGNRKYMAADIVAVVPPMEQQQSRKKQTANHPHNRPAGNTNTHHIHNPNNNHPQPVLPYHPGITAIIDDEQPPAYMQRRE</sequence>